<organism evidence="2 3">
    <name type="scientific">Hesseltinella vesiculosa</name>
    <dbReference type="NCBI Taxonomy" id="101127"/>
    <lineage>
        <taxon>Eukaryota</taxon>
        <taxon>Fungi</taxon>
        <taxon>Fungi incertae sedis</taxon>
        <taxon>Mucoromycota</taxon>
        <taxon>Mucoromycotina</taxon>
        <taxon>Mucoromycetes</taxon>
        <taxon>Mucorales</taxon>
        <taxon>Cunninghamellaceae</taxon>
        <taxon>Hesseltinella</taxon>
    </lineage>
</organism>
<dbReference type="PANTHER" id="PTHR34203:SF13">
    <property type="entry name" value="EXPRESSED PROTEIN"/>
    <property type="match status" value="1"/>
</dbReference>
<dbReference type="InterPro" id="IPR006342">
    <property type="entry name" value="FkbM_mtfrase"/>
</dbReference>
<keyword evidence="3" id="KW-1185">Reference proteome</keyword>
<dbReference type="EMBL" id="MCGT01000023">
    <property type="protein sequence ID" value="ORX50459.1"/>
    <property type="molecule type" value="Genomic_DNA"/>
</dbReference>
<dbReference type="PANTHER" id="PTHR34203">
    <property type="entry name" value="METHYLTRANSFERASE, FKBM FAMILY PROTEIN"/>
    <property type="match status" value="1"/>
</dbReference>
<reference evidence="2 3" key="1">
    <citation type="submission" date="2016-07" db="EMBL/GenBank/DDBJ databases">
        <title>Pervasive Adenine N6-methylation of Active Genes in Fungi.</title>
        <authorList>
            <consortium name="DOE Joint Genome Institute"/>
            <person name="Mondo S.J."/>
            <person name="Dannebaum R.O."/>
            <person name="Kuo R.C."/>
            <person name="Labutti K."/>
            <person name="Haridas S."/>
            <person name="Kuo A."/>
            <person name="Salamov A."/>
            <person name="Ahrendt S.R."/>
            <person name="Lipzen A."/>
            <person name="Sullivan W."/>
            <person name="Andreopoulos W.B."/>
            <person name="Clum A."/>
            <person name="Lindquist E."/>
            <person name="Daum C."/>
            <person name="Ramamoorthy G.K."/>
            <person name="Gryganskyi A."/>
            <person name="Culley D."/>
            <person name="Magnuson J.K."/>
            <person name="James T.Y."/>
            <person name="O'Malley M.A."/>
            <person name="Stajich J.E."/>
            <person name="Spatafora J.W."/>
            <person name="Visel A."/>
            <person name="Grigoriev I.V."/>
        </authorList>
    </citation>
    <scope>NUCLEOTIDE SEQUENCE [LARGE SCALE GENOMIC DNA]</scope>
    <source>
        <strain evidence="2 3">NRRL 3301</strain>
    </source>
</reference>
<dbReference type="AlphaFoldDB" id="A0A1X2GC93"/>
<dbReference type="SUPFAM" id="SSF53335">
    <property type="entry name" value="S-adenosyl-L-methionine-dependent methyltransferases"/>
    <property type="match status" value="2"/>
</dbReference>
<gene>
    <name evidence="2" type="ORF">DM01DRAFT_1094662</name>
</gene>
<sequence length="439" mass="49895">MLRQAKANHGHAGDLDLVNPTADNITARLYPELGNILGYSKNEETWQLGVIESMPNVFGVSDANFHHVRGGYFREFHCYKLMQWILRVYREDQNRHTPLIMVDAGSNHGIFSFVAGAMGAHAIALEPQPHLRSVIAMGARINGLEDRVRVLPFAVLDKYKEFAMNDVGVGDGGITSLHIDDATADSSFKARTIRLDALPSDDLLYSYVKKVHVSTDDIGHGFEDILTKAYFNEKVGIDTQNMVPETLSLRRPIHFLKIDVEGFELQAMESTTKLLEDNLVENMLLEFGPHHRWDITFESSVHPDKRRKQSIRHCKELLHRMVKKYGFDIYVLPSDGFDRSYQLFQERGLDLVGVEGTNGNRLVQNIYSYDFNGKAFPPGDPFTEKMKSQDHFVTPILNIPDYIIDDYVDQLENIGEIYIWLTRRDSPAHKIVFGKVAVA</sequence>
<dbReference type="OrthoDB" id="411251at2759"/>
<accession>A0A1X2GC93</accession>
<evidence type="ECO:0000259" key="1">
    <source>
        <dbReference type="Pfam" id="PF05050"/>
    </source>
</evidence>
<dbReference type="Proteomes" id="UP000242146">
    <property type="component" value="Unassembled WGS sequence"/>
</dbReference>
<dbReference type="Pfam" id="PF05050">
    <property type="entry name" value="Methyltransf_21"/>
    <property type="match status" value="1"/>
</dbReference>
<dbReference type="Gene3D" id="3.40.50.150">
    <property type="entry name" value="Vaccinia Virus protein VP39"/>
    <property type="match status" value="1"/>
</dbReference>
<name>A0A1X2GC93_9FUNG</name>
<dbReference type="InterPro" id="IPR029063">
    <property type="entry name" value="SAM-dependent_MTases_sf"/>
</dbReference>
<protein>
    <recommendedName>
        <fullName evidence="1">Methyltransferase FkbM domain-containing protein</fullName>
    </recommendedName>
</protein>
<evidence type="ECO:0000313" key="2">
    <source>
        <dbReference type="EMBL" id="ORX50459.1"/>
    </source>
</evidence>
<dbReference type="InterPro" id="IPR052514">
    <property type="entry name" value="SAM-dependent_MTase"/>
</dbReference>
<proteinExistence type="predicted"/>
<evidence type="ECO:0000313" key="3">
    <source>
        <dbReference type="Proteomes" id="UP000242146"/>
    </source>
</evidence>
<dbReference type="STRING" id="101127.A0A1X2GC93"/>
<feature type="domain" description="Methyltransferase FkbM" evidence="1">
    <location>
        <begin position="103"/>
        <end position="294"/>
    </location>
</feature>
<comment type="caution">
    <text evidence="2">The sequence shown here is derived from an EMBL/GenBank/DDBJ whole genome shotgun (WGS) entry which is preliminary data.</text>
</comment>